<sequence length="179" mass="19531">MKSTANTDLELGVISASSTLRGSPPVQPSPSKTKTQPSTANSNISVLAIFYANRASCIHSTCNCKSWTKPTQRTMKTKAARDRSNYCNPTNLQASEHQGFTGDNQAEELKHTAHETLLLESQVLALRESASRTLRGFKRWFASAGTSKRAISVSCGEKINAFSTMSMISSHRHLSRLIA</sequence>
<dbReference type="EMBL" id="KZ613856">
    <property type="protein sequence ID" value="PMD54891.1"/>
    <property type="molecule type" value="Genomic_DNA"/>
</dbReference>
<feature type="compositionally biased region" description="Polar residues" evidence="1">
    <location>
        <begin position="29"/>
        <end position="39"/>
    </location>
</feature>
<evidence type="ECO:0000313" key="2">
    <source>
        <dbReference type="EMBL" id="PMD54891.1"/>
    </source>
</evidence>
<dbReference type="Proteomes" id="UP000235371">
    <property type="component" value="Unassembled WGS sequence"/>
</dbReference>
<dbReference type="InParanoid" id="A0A2J6SVT7"/>
<dbReference type="AlphaFoldDB" id="A0A2J6SVT7"/>
<evidence type="ECO:0000256" key="1">
    <source>
        <dbReference type="SAM" id="MobiDB-lite"/>
    </source>
</evidence>
<keyword evidence="3" id="KW-1185">Reference proteome</keyword>
<protein>
    <submittedName>
        <fullName evidence="2">Uncharacterized protein</fullName>
    </submittedName>
</protein>
<reference evidence="2 3" key="1">
    <citation type="submission" date="2016-04" db="EMBL/GenBank/DDBJ databases">
        <title>A degradative enzymes factory behind the ericoid mycorrhizal symbiosis.</title>
        <authorList>
            <consortium name="DOE Joint Genome Institute"/>
            <person name="Martino E."/>
            <person name="Morin E."/>
            <person name="Grelet G."/>
            <person name="Kuo A."/>
            <person name="Kohler A."/>
            <person name="Daghino S."/>
            <person name="Barry K."/>
            <person name="Choi C."/>
            <person name="Cichocki N."/>
            <person name="Clum A."/>
            <person name="Copeland A."/>
            <person name="Hainaut M."/>
            <person name="Haridas S."/>
            <person name="Labutti K."/>
            <person name="Lindquist E."/>
            <person name="Lipzen A."/>
            <person name="Khouja H.-R."/>
            <person name="Murat C."/>
            <person name="Ohm R."/>
            <person name="Olson A."/>
            <person name="Spatafora J."/>
            <person name="Veneault-Fourrey C."/>
            <person name="Henrissat B."/>
            <person name="Grigoriev I."/>
            <person name="Martin F."/>
            <person name="Perotto S."/>
        </authorList>
    </citation>
    <scope>NUCLEOTIDE SEQUENCE [LARGE SCALE GENOMIC DNA]</scope>
    <source>
        <strain evidence="2 3">E</strain>
    </source>
</reference>
<name>A0A2J6SVT7_9HELO</name>
<evidence type="ECO:0000313" key="3">
    <source>
        <dbReference type="Proteomes" id="UP000235371"/>
    </source>
</evidence>
<dbReference type="RefSeq" id="XP_024731795.1">
    <property type="nucleotide sequence ID" value="XM_024888815.1"/>
</dbReference>
<feature type="region of interest" description="Disordered" evidence="1">
    <location>
        <begin position="1"/>
        <end position="39"/>
    </location>
</feature>
<gene>
    <name evidence="2" type="ORF">K444DRAFT_92956</name>
</gene>
<organism evidence="2 3">
    <name type="scientific">Hyaloscypha bicolor E</name>
    <dbReference type="NCBI Taxonomy" id="1095630"/>
    <lineage>
        <taxon>Eukaryota</taxon>
        <taxon>Fungi</taxon>
        <taxon>Dikarya</taxon>
        <taxon>Ascomycota</taxon>
        <taxon>Pezizomycotina</taxon>
        <taxon>Leotiomycetes</taxon>
        <taxon>Helotiales</taxon>
        <taxon>Hyaloscyphaceae</taxon>
        <taxon>Hyaloscypha</taxon>
        <taxon>Hyaloscypha bicolor</taxon>
    </lineage>
</organism>
<proteinExistence type="predicted"/>
<accession>A0A2J6SVT7</accession>
<dbReference type="GeneID" id="36596891"/>